<dbReference type="AlphaFoldDB" id="A0A0V8GC19"/>
<name>A0A0V8GC19_9BACL</name>
<dbReference type="EMBL" id="LNQL01000006">
    <property type="protein sequence ID" value="KSU47771.1"/>
    <property type="molecule type" value="Genomic_DNA"/>
</dbReference>
<sequence>MPTHRWLFAFILFLSMLLGACTHENDARIVEKITGDTLFVAPSEQKPDEQYALTKIRVTTDTIVYGKTDNTVAIQTGDTIQVTFAKDSIVATEIRRTKK</sequence>
<dbReference type="Proteomes" id="UP000053797">
    <property type="component" value="Unassembled WGS sequence"/>
</dbReference>
<organism evidence="2 3">
    <name type="scientific">Exiguobacterium indicum</name>
    <dbReference type="NCBI Taxonomy" id="296995"/>
    <lineage>
        <taxon>Bacteria</taxon>
        <taxon>Bacillati</taxon>
        <taxon>Bacillota</taxon>
        <taxon>Bacilli</taxon>
        <taxon>Bacillales</taxon>
        <taxon>Bacillales Family XII. Incertae Sedis</taxon>
        <taxon>Exiguobacterium</taxon>
    </lineage>
</organism>
<evidence type="ECO:0000256" key="1">
    <source>
        <dbReference type="SAM" id="SignalP"/>
    </source>
</evidence>
<comment type="caution">
    <text evidence="2">The sequence shown here is derived from an EMBL/GenBank/DDBJ whole genome shotgun (WGS) entry which is preliminary data.</text>
</comment>
<reference evidence="2 3" key="1">
    <citation type="journal article" date="2015" name="Int. J. Syst. Evol. Microbiol.">
        <title>Exiguobacterium enclense sp. nov., isolated from sediment.</title>
        <authorList>
            <person name="Dastager S.G."/>
            <person name="Mawlankar R."/>
            <person name="Sonalkar V.V."/>
            <person name="Thorat M.N."/>
            <person name="Mual P."/>
            <person name="Verma A."/>
            <person name="Krishnamurthi S."/>
            <person name="Tang S.K."/>
            <person name="Li W.J."/>
        </authorList>
    </citation>
    <scope>NUCLEOTIDE SEQUENCE [LARGE SCALE GENOMIC DNA]</scope>
    <source>
        <strain evidence="2 3">NIO-1109</strain>
    </source>
</reference>
<evidence type="ECO:0008006" key="4">
    <source>
        <dbReference type="Google" id="ProtNLM"/>
    </source>
</evidence>
<evidence type="ECO:0000313" key="3">
    <source>
        <dbReference type="Proteomes" id="UP000053797"/>
    </source>
</evidence>
<protein>
    <recommendedName>
        <fullName evidence="4">DUF3221 domain-containing protein</fullName>
    </recommendedName>
</protein>
<gene>
    <name evidence="2" type="ORF">AS033_13985</name>
</gene>
<dbReference type="RefSeq" id="WP_029341530.1">
    <property type="nucleotide sequence ID" value="NZ_FMYN01000006.1"/>
</dbReference>
<evidence type="ECO:0000313" key="2">
    <source>
        <dbReference type="EMBL" id="KSU47771.1"/>
    </source>
</evidence>
<dbReference type="PROSITE" id="PS51257">
    <property type="entry name" value="PROKAR_LIPOPROTEIN"/>
    <property type="match status" value="1"/>
</dbReference>
<accession>A0A0V8GC19</accession>
<keyword evidence="1" id="KW-0732">Signal</keyword>
<feature type="chain" id="PRO_5038353386" description="DUF3221 domain-containing protein" evidence="1">
    <location>
        <begin position="21"/>
        <end position="99"/>
    </location>
</feature>
<feature type="signal peptide" evidence="1">
    <location>
        <begin position="1"/>
        <end position="20"/>
    </location>
</feature>
<dbReference type="OrthoDB" id="2356818at2"/>
<proteinExistence type="predicted"/>